<dbReference type="InterPro" id="IPR001806">
    <property type="entry name" value="Small_GTPase"/>
</dbReference>
<dbReference type="PROSITE" id="PS51419">
    <property type="entry name" value="RAB"/>
    <property type="match status" value="1"/>
</dbReference>
<dbReference type="NCBIfam" id="TIGR00231">
    <property type="entry name" value="small_GTP"/>
    <property type="match status" value="1"/>
</dbReference>
<dbReference type="InterPro" id="IPR027417">
    <property type="entry name" value="P-loop_NTPase"/>
</dbReference>
<dbReference type="SMART" id="SM00174">
    <property type="entry name" value="RHO"/>
    <property type="match status" value="1"/>
</dbReference>
<dbReference type="Gene3D" id="3.40.50.300">
    <property type="entry name" value="P-loop containing nucleotide triphosphate hydrolases"/>
    <property type="match status" value="1"/>
</dbReference>
<evidence type="ECO:0000256" key="2">
    <source>
        <dbReference type="ARBA" id="ARBA00023134"/>
    </source>
</evidence>
<sequence>MYYDMIRYDMIRYDTIRYDTIQYSTVQYHGIFQQIEIVDTSGDDQFPVMRDLNIRTGDAFVVVYSVDNMGTFYEAQNFCNLISSIKGEKKVPVVMVGNKTDLTDSWEVPTDVAFRAAAIDLNCSYIETSAKCNINVENAFQVLLPNYKDPSTFENDSESQKGGFKKRFRRHNSLNLLKINSTVKKCSSVDYGTAQCNAQCTIL</sequence>
<reference evidence="3 4" key="1">
    <citation type="submission" date="2022-12" db="EMBL/GenBank/DDBJ databases">
        <title>Chromosome-level genome of Tegillarca granosa.</title>
        <authorList>
            <person name="Kim J."/>
        </authorList>
    </citation>
    <scope>NUCLEOTIDE SEQUENCE [LARGE SCALE GENOMIC DNA]</scope>
    <source>
        <strain evidence="3">Teg-2019</strain>
        <tissue evidence="3">Adductor muscle</tissue>
    </source>
</reference>
<evidence type="ECO:0000256" key="1">
    <source>
        <dbReference type="ARBA" id="ARBA00022741"/>
    </source>
</evidence>
<dbReference type="SUPFAM" id="SSF52540">
    <property type="entry name" value="P-loop containing nucleoside triphosphate hydrolases"/>
    <property type="match status" value="1"/>
</dbReference>
<dbReference type="PRINTS" id="PR00449">
    <property type="entry name" value="RASTRNSFRMNG"/>
</dbReference>
<dbReference type="InterPro" id="IPR005225">
    <property type="entry name" value="Small_GTP-bd"/>
</dbReference>
<organism evidence="3 4">
    <name type="scientific">Tegillarca granosa</name>
    <name type="common">Malaysian cockle</name>
    <name type="synonym">Anadara granosa</name>
    <dbReference type="NCBI Taxonomy" id="220873"/>
    <lineage>
        <taxon>Eukaryota</taxon>
        <taxon>Metazoa</taxon>
        <taxon>Spiralia</taxon>
        <taxon>Lophotrochozoa</taxon>
        <taxon>Mollusca</taxon>
        <taxon>Bivalvia</taxon>
        <taxon>Autobranchia</taxon>
        <taxon>Pteriomorphia</taxon>
        <taxon>Arcoida</taxon>
        <taxon>Arcoidea</taxon>
        <taxon>Arcidae</taxon>
        <taxon>Tegillarca</taxon>
    </lineage>
</organism>
<dbReference type="EMBL" id="JARBDR010000903">
    <property type="protein sequence ID" value="KAJ8304012.1"/>
    <property type="molecule type" value="Genomic_DNA"/>
</dbReference>
<accession>A0ABQ9EFD7</accession>
<dbReference type="InterPro" id="IPR020849">
    <property type="entry name" value="Small_GTPase_Ras-type"/>
</dbReference>
<dbReference type="SMART" id="SM00173">
    <property type="entry name" value="RAS"/>
    <property type="match status" value="1"/>
</dbReference>
<dbReference type="PROSITE" id="PS51421">
    <property type="entry name" value="RAS"/>
    <property type="match status" value="1"/>
</dbReference>
<keyword evidence="1" id="KW-0547">Nucleotide-binding</keyword>
<dbReference type="SMART" id="SM00175">
    <property type="entry name" value="RAB"/>
    <property type="match status" value="1"/>
</dbReference>
<dbReference type="PANTHER" id="PTHR24070">
    <property type="entry name" value="RAS, DI-RAS, AND RHEB FAMILY MEMBERS OF SMALL GTPASE SUPERFAMILY"/>
    <property type="match status" value="1"/>
</dbReference>
<evidence type="ECO:0000313" key="4">
    <source>
        <dbReference type="Proteomes" id="UP001217089"/>
    </source>
</evidence>
<dbReference type="Proteomes" id="UP001217089">
    <property type="component" value="Unassembled WGS sequence"/>
</dbReference>
<gene>
    <name evidence="3" type="ORF">KUTeg_017595</name>
</gene>
<dbReference type="Pfam" id="PF00071">
    <property type="entry name" value="Ras"/>
    <property type="match status" value="1"/>
</dbReference>
<protein>
    <submittedName>
        <fullName evidence="3">Uncharacterized protein</fullName>
    </submittedName>
</protein>
<keyword evidence="2" id="KW-0342">GTP-binding</keyword>
<keyword evidence="4" id="KW-1185">Reference proteome</keyword>
<name>A0ABQ9EFD7_TEGGR</name>
<proteinExistence type="predicted"/>
<evidence type="ECO:0000313" key="3">
    <source>
        <dbReference type="EMBL" id="KAJ8304012.1"/>
    </source>
</evidence>
<comment type="caution">
    <text evidence="3">The sequence shown here is derived from an EMBL/GenBank/DDBJ whole genome shotgun (WGS) entry which is preliminary data.</text>
</comment>